<dbReference type="GeneID" id="18931916"/>
<feature type="compositionally biased region" description="Polar residues" evidence="1">
    <location>
        <begin position="16"/>
        <end position="34"/>
    </location>
</feature>
<protein>
    <submittedName>
        <fullName evidence="2">Uncharacterized protein</fullName>
    </submittedName>
</protein>
<reference evidence="3" key="1">
    <citation type="journal article" date="2011" name="Proc. Natl. Acad. Sci. U.S.A.">
        <title>Obligate biotrophy features unraveled by the genomic analysis of rust fungi.</title>
        <authorList>
            <person name="Duplessis S."/>
            <person name="Cuomo C.A."/>
            <person name="Lin Y.-C."/>
            <person name="Aerts A."/>
            <person name="Tisserant E."/>
            <person name="Veneault-Fourrey C."/>
            <person name="Joly D.L."/>
            <person name="Hacquard S."/>
            <person name="Amselem J."/>
            <person name="Cantarel B.L."/>
            <person name="Chiu R."/>
            <person name="Coutinho P.M."/>
            <person name="Feau N."/>
            <person name="Field M."/>
            <person name="Frey P."/>
            <person name="Gelhaye E."/>
            <person name="Goldberg J."/>
            <person name="Grabherr M.G."/>
            <person name="Kodira C.D."/>
            <person name="Kohler A."/>
            <person name="Kuees U."/>
            <person name="Lindquist E.A."/>
            <person name="Lucas S.M."/>
            <person name="Mago R."/>
            <person name="Mauceli E."/>
            <person name="Morin E."/>
            <person name="Murat C."/>
            <person name="Pangilinan J.L."/>
            <person name="Park R."/>
            <person name="Pearson M."/>
            <person name="Quesneville H."/>
            <person name="Rouhier N."/>
            <person name="Sakthikumar S."/>
            <person name="Salamov A.A."/>
            <person name="Schmutz J."/>
            <person name="Selles B."/>
            <person name="Shapiro H."/>
            <person name="Tanguay P."/>
            <person name="Tuskan G.A."/>
            <person name="Henrissat B."/>
            <person name="Van de Peer Y."/>
            <person name="Rouze P."/>
            <person name="Ellis J.G."/>
            <person name="Dodds P.N."/>
            <person name="Schein J.E."/>
            <person name="Zhong S."/>
            <person name="Hamelin R.C."/>
            <person name="Grigoriev I.V."/>
            <person name="Szabo L.J."/>
            <person name="Martin F."/>
        </authorList>
    </citation>
    <scope>NUCLEOTIDE SEQUENCE [LARGE SCALE GENOMIC DNA]</scope>
    <source>
        <strain evidence="3">98AG31 / pathotype 3-4-7</strain>
    </source>
</reference>
<dbReference type="InParanoid" id="F4RJY7"/>
<keyword evidence="3" id="KW-1185">Reference proteome</keyword>
<gene>
    <name evidence="2" type="ORF">MELLADRAFT_71740</name>
</gene>
<evidence type="ECO:0000313" key="3">
    <source>
        <dbReference type="Proteomes" id="UP000001072"/>
    </source>
</evidence>
<organism evidence="3">
    <name type="scientific">Melampsora larici-populina (strain 98AG31 / pathotype 3-4-7)</name>
    <name type="common">Poplar leaf rust fungus</name>
    <dbReference type="NCBI Taxonomy" id="747676"/>
    <lineage>
        <taxon>Eukaryota</taxon>
        <taxon>Fungi</taxon>
        <taxon>Dikarya</taxon>
        <taxon>Basidiomycota</taxon>
        <taxon>Pucciniomycotina</taxon>
        <taxon>Pucciniomycetes</taxon>
        <taxon>Pucciniales</taxon>
        <taxon>Melampsoraceae</taxon>
        <taxon>Melampsora</taxon>
    </lineage>
</organism>
<name>F4RJY7_MELLP</name>
<dbReference type="HOGENOM" id="CLU_1012220_0_0_1"/>
<sequence length="275" mass="29711">MPVGRSPPRKEGTDAPGSTNPPSGTTNPAATGSFNPVAAPGSTDPGSACRLTERERDILVSYLPASASSSQQLTAEQMESLTVDQPLIVNVLASDYNDIPCLIPTAVHNYLVKGHNEDILDYDESDFPNKNNVKGKLPDNVGTRQPQSLDVKPAFDPLEGLNLKPYEVAAFQEFQAMKANPDTLEAKISNLHLRGSRDGTPVLEARARTTSVQPNLVGVQDRSSVAKMVAVEPLGIRPTEKLVEDPSLIIKGLYRDKIPKFSGVNQDVATYFDNF</sequence>
<dbReference type="Proteomes" id="UP000001072">
    <property type="component" value="Unassembled WGS sequence"/>
</dbReference>
<feature type="region of interest" description="Disordered" evidence="1">
    <location>
        <begin position="1"/>
        <end position="49"/>
    </location>
</feature>
<evidence type="ECO:0000313" key="2">
    <source>
        <dbReference type="EMBL" id="EGG07414.1"/>
    </source>
</evidence>
<dbReference type="KEGG" id="mlr:MELLADRAFT_71740"/>
<dbReference type="VEuPathDB" id="FungiDB:MELLADRAFT_71740"/>
<proteinExistence type="predicted"/>
<accession>F4RJY7</accession>
<dbReference type="EMBL" id="GL883104">
    <property type="protein sequence ID" value="EGG07414.1"/>
    <property type="molecule type" value="Genomic_DNA"/>
</dbReference>
<evidence type="ECO:0000256" key="1">
    <source>
        <dbReference type="SAM" id="MobiDB-lite"/>
    </source>
</evidence>
<dbReference type="AlphaFoldDB" id="F4RJY7"/>
<dbReference type="RefSeq" id="XP_007409321.1">
    <property type="nucleotide sequence ID" value="XM_007409259.1"/>
</dbReference>